<dbReference type="KEGG" id="mpro:BJP34_33850"/>
<dbReference type="PIRSF" id="PIRSF001399">
    <property type="entry name" value="DHquinase_II"/>
    <property type="match status" value="1"/>
</dbReference>
<dbReference type="Proteomes" id="UP000177870">
    <property type="component" value="Chromosome"/>
</dbReference>
<feature type="binding site" evidence="7 9">
    <location>
        <position position="94"/>
    </location>
    <ligand>
        <name>substrate</name>
    </ligand>
</feature>
<evidence type="ECO:0000256" key="7">
    <source>
        <dbReference type="HAMAP-Rule" id="MF_00169"/>
    </source>
</evidence>
<keyword evidence="7" id="KW-0028">Amino-acid biosynthesis</keyword>
<sequence length="156" mass="16869">MSGDTRKRLSILVLHGPNLNLLGQREPGIYGSVTLDEINYLLEQEGQMLEASVTALQSNHEGILVDRIHGALGHHDGILINAGAYTHTSVAIRDAIAAVALPTVEVHLSNIYQREAFRHHSFMAPVVVGQISGFGANSYRLGLQALVLTLRKSIGN</sequence>
<comment type="catalytic activity">
    <reaction evidence="1 7">
        <text>3-dehydroquinate = 3-dehydroshikimate + H2O</text>
        <dbReference type="Rhea" id="RHEA:21096"/>
        <dbReference type="ChEBI" id="CHEBI:15377"/>
        <dbReference type="ChEBI" id="CHEBI:16630"/>
        <dbReference type="ChEBI" id="CHEBI:32364"/>
        <dbReference type="EC" id="4.2.1.10"/>
    </reaction>
</comment>
<feature type="binding site" evidence="7 9">
    <location>
        <begin position="108"/>
        <end position="109"/>
    </location>
    <ligand>
        <name>substrate</name>
    </ligand>
</feature>
<comment type="similarity">
    <text evidence="3 7">Belongs to the type-II 3-dehydroquinase family.</text>
</comment>
<feature type="binding site" evidence="7 9">
    <location>
        <position position="87"/>
    </location>
    <ligand>
        <name>substrate</name>
    </ligand>
</feature>
<proteinExistence type="inferred from homology"/>
<dbReference type="NCBIfam" id="NF003806">
    <property type="entry name" value="PRK05395.1-3"/>
    <property type="match status" value="1"/>
</dbReference>
<dbReference type="GO" id="GO:0008652">
    <property type="term" value="P:amino acid biosynthetic process"/>
    <property type="evidence" value="ECO:0007669"/>
    <property type="project" value="UniProtKB-KW"/>
</dbReference>
<dbReference type="NCBIfam" id="NF003807">
    <property type="entry name" value="PRK05395.1-4"/>
    <property type="match status" value="1"/>
</dbReference>
<feature type="active site" description="Proton acceptor" evidence="7 8">
    <location>
        <position position="30"/>
    </location>
</feature>
<dbReference type="InterPro" id="IPR001874">
    <property type="entry name" value="DHquinase_II"/>
</dbReference>
<evidence type="ECO:0000256" key="9">
    <source>
        <dbReference type="PIRSR" id="PIRSR001399-2"/>
    </source>
</evidence>
<comment type="function">
    <text evidence="7">Catalyzes a trans-dehydration via an enolate intermediate.</text>
</comment>
<dbReference type="EC" id="4.2.1.10" evidence="5 7"/>
<gene>
    <name evidence="7" type="primary">aroQ</name>
    <name evidence="11" type="ORF">BJP34_33850</name>
</gene>
<evidence type="ECO:0000256" key="2">
    <source>
        <dbReference type="ARBA" id="ARBA00004902"/>
    </source>
</evidence>
<dbReference type="GO" id="GO:0009423">
    <property type="term" value="P:chorismate biosynthetic process"/>
    <property type="evidence" value="ECO:0007669"/>
    <property type="project" value="UniProtKB-UniRule"/>
</dbReference>
<dbReference type="PANTHER" id="PTHR21272:SF3">
    <property type="entry name" value="CATABOLIC 3-DEHYDROQUINASE"/>
    <property type="match status" value="1"/>
</dbReference>
<reference evidence="12" key="1">
    <citation type="submission" date="2016-10" db="EMBL/GenBank/DDBJ databases">
        <title>Comparative genomics uncovers the prolific and rare metabolic potential of the cyanobacterial genus Moorea.</title>
        <authorList>
            <person name="Leao T."/>
            <person name="Castelao G."/>
            <person name="Korobeynikov A."/>
            <person name="Monroe E.A."/>
            <person name="Podell S."/>
            <person name="Glukhov E."/>
            <person name="Allen E."/>
            <person name="Gerwick W.H."/>
            <person name="Gerwick L."/>
        </authorList>
    </citation>
    <scope>NUCLEOTIDE SEQUENCE [LARGE SCALE GENOMIC DNA]</scope>
    <source>
        <strain evidence="12">PAL-8-15-08-1</strain>
    </source>
</reference>
<dbReference type="PROSITE" id="PS01029">
    <property type="entry name" value="DEHYDROQUINASE_II"/>
    <property type="match status" value="1"/>
</dbReference>
<feature type="binding site" evidence="7 9">
    <location>
        <position position="81"/>
    </location>
    <ligand>
        <name>substrate</name>
    </ligand>
</feature>
<dbReference type="EMBL" id="CP017599">
    <property type="protein sequence ID" value="AOX03754.1"/>
    <property type="molecule type" value="Genomic_DNA"/>
</dbReference>
<feature type="site" description="Transition state stabilizer" evidence="7 10">
    <location>
        <position position="25"/>
    </location>
</feature>
<evidence type="ECO:0000313" key="11">
    <source>
        <dbReference type="EMBL" id="AOX03754.1"/>
    </source>
</evidence>
<comment type="pathway">
    <text evidence="2 7">Metabolic intermediate biosynthesis; chorismate biosynthesis; chorismate from D-erythrose 4-phosphate and phosphoenolpyruvate: step 3/7.</text>
</comment>
<dbReference type="PANTHER" id="PTHR21272">
    <property type="entry name" value="CATABOLIC 3-DEHYDROQUINASE"/>
    <property type="match status" value="1"/>
</dbReference>
<dbReference type="HAMAP" id="MF_00169">
    <property type="entry name" value="AroQ"/>
    <property type="match status" value="1"/>
</dbReference>
<dbReference type="UniPathway" id="UPA00053">
    <property type="reaction ID" value="UER00086"/>
</dbReference>
<evidence type="ECO:0000256" key="6">
    <source>
        <dbReference type="ARBA" id="ARBA00023239"/>
    </source>
</evidence>
<evidence type="ECO:0000256" key="10">
    <source>
        <dbReference type="PIRSR" id="PIRSR001399-3"/>
    </source>
</evidence>
<dbReference type="InterPro" id="IPR036441">
    <property type="entry name" value="DHquinase_II_sf"/>
</dbReference>
<dbReference type="NCBIfam" id="TIGR01088">
    <property type="entry name" value="aroQ"/>
    <property type="match status" value="1"/>
</dbReference>
<dbReference type="CDD" id="cd00466">
    <property type="entry name" value="DHQase_II"/>
    <property type="match status" value="1"/>
</dbReference>
<keyword evidence="6 7" id="KW-0456">Lyase</keyword>
<dbReference type="GO" id="GO:0003855">
    <property type="term" value="F:3-dehydroquinate dehydratase activity"/>
    <property type="evidence" value="ECO:0007669"/>
    <property type="project" value="UniProtKB-UniRule"/>
</dbReference>
<protein>
    <recommendedName>
        <fullName evidence="5 7">3-dehydroquinate dehydratase</fullName>
        <shortName evidence="7">3-dehydroquinase</shortName>
        <ecNumber evidence="5 7">4.2.1.10</ecNumber>
    </recommendedName>
    <alternativeName>
        <fullName evidence="7">Type II DHQase</fullName>
    </alternativeName>
</protein>
<evidence type="ECO:0000256" key="1">
    <source>
        <dbReference type="ARBA" id="ARBA00001864"/>
    </source>
</evidence>
<evidence type="ECO:0000313" key="12">
    <source>
        <dbReference type="Proteomes" id="UP000177870"/>
    </source>
</evidence>
<dbReference type="Pfam" id="PF01220">
    <property type="entry name" value="DHquinase_II"/>
    <property type="match status" value="1"/>
</dbReference>
<dbReference type="GO" id="GO:0019631">
    <property type="term" value="P:quinate catabolic process"/>
    <property type="evidence" value="ECO:0007669"/>
    <property type="project" value="TreeGrafter"/>
</dbReference>
<feature type="active site" description="Proton donor" evidence="7 8">
    <location>
        <position position="107"/>
    </location>
</feature>
<keyword evidence="7" id="KW-0057">Aromatic amino acid biosynthesis</keyword>
<dbReference type="NCBIfam" id="NF003805">
    <property type="entry name" value="PRK05395.1-2"/>
    <property type="match status" value="1"/>
</dbReference>
<evidence type="ECO:0000256" key="4">
    <source>
        <dbReference type="ARBA" id="ARBA00011193"/>
    </source>
</evidence>
<dbReference type="STRING" id="1458985.BJP34_33850"/>
<dbReference type="GO" id="GO:0009073">
    <property type="term" value="P:aromatic amino acid family biosynthetic process"/>
    <property type="evidence" value="ECO:0007669"/>
    <property type="project" value="UniProtKB-KW"/>
</dbReference>
<comment type="subunit">
    <text evidence="4 7">Homododecamer.</text>
</comment>
<evidence type="ECO:0000256" key="5">
    <source>
        <dbReference type="ARBA" id="ARBA00012060"/>
    </source>
</evidence>
<dbReference type="AlphaFoldDB" id="A0A1D8U1T8"/>
<evidence type="ECO:0000256" key="3">
    <source>
        <dbReference type="ARBA" id="ARBA00011037"/>
    </source>
</evidence>
<accession>A0A1D8U1T8</accession>
<dbReference type="RefSeq" id="WP_070396123.1">
    <property type="nucleotide sequence ID" value="NZ_CP017599.1"/>
</dbReference>
<organism evidence="11 12">
    <name type="scientific">Moorena producens PAL-8-15-08-1</name>
    <dbReference type="NCBI Taxonomy" id="1458985"/>
    <lineage>
        <taxon>Bacteria</taxon>
        <taxon>Bacillati</taxon>
        <taxon>Cyanobacteriota</taxon>
        <taxon>Cyanophyceae</taxon>
        <taxon>Coleofasciculales</taxon>
        <taxon>Coleofasciculaceae</taxon>
        <taxon>Moorena</taxon>
    </lineage>
</organism>
<dbReference type="Gene3D" id="3.40.50.9100">
    <property type="entry name" value="Dehydroquinase, class II"/>
    <property type="match status" value="1"/>
</dbReference>
<dbReference type="OrthoDB" id="9790793at2"/>
<name>A0A1D8U1T8_9CYAN</name>
<dbReference type="SUPFAM" id="SSF52304">
    <property type="entry name" value="Type II 3-dehydroquinate dehydratase"/>
    <property type="match status" value="1"/>
</dbReference>
<feature type="binding site" evidence="7 9">
    <location>
        <position position="118"/>
    </location>
    <ligand>
        <name>substrate</name>
    </ligand>
</feature>
<dbReference type="InterPro" id="IPR018509">
    <property type="entry name" value="DHquinase_II_CS"/>
</dbReference>
<evidence type="ECO:0000256" key="8">
    <source>
        <dbReference type="PIRSR" id="PIRSR001399-1"/>
    </source>
</evidence>